<evidence type="ECO:0000313" key="2">
    <source>
        <dbReference type="Proteomes" id="UP000682782"/>
    </source>
</evidence>
<name>A0AC61MV96_9FIRM</name>
<evidence type="ECO:0000313" key="1">
    <source>
        <dbReference type="EMBL" id="QUC66414.1"/>
    </source>
</evidence>
<accession>A0AC61MV96</accession>
<proteinExistence type="predicted"/>
<sequence length="649" mass="73250">MKGQEQNRGRTQNPHAAGPSQGFVPPAAVHNVPQKESQWYNPARQQEPLSYYTQQNSQAQQMQQPSQGRHTQPAQPPQGYPQQQSRQGYSAPGQQQQPPRGYYAPPQQQQPPQGYYAPRQQQLPPRQNQYVPQQQAPQGYYPGQQGPAVPYARPQPPKPPKKPVKFLPIAILAVLIIVAAVLGANGIHTAREQAAEQAAIQQKADMIQAKVEPYRDRFCPGVYVNGIDLGGMTYEEAKSAVESGIQAQHADWKVTLTYGSNHADITASDLNFTVDVTGVLNEAMQQGHNGSDEQRYNDMLQLEQTPYRTSTARPSAGNTQRIDDLLAIIKSSIDRPAQDAYVTPDQENINAPFQFYDEVNGLTLNTAPIREWIFEKLSTMENGTYEIQPDQVQPSVRKADLMQKYSLRASATTKIHTSSTEDRNNNIRHALCDFVNGYKLAPGETFSFNTVVGYRTAERGFYPAQEIAYGNYVEGYGGGVCQASTTLYQAALCAGLQIVERKAHSEKVRYTELGLDATVYMEKGYKHNKDFRFKNNTDGDIYIFATVEKDPTEKKKNRLRTRVDIYGPYMGDVHYELQSTIIETLYAEPEYKKDKKHEYTTYPGELYLYSEGREGYKVNVYRTNTVNQQSEWLYTDTYEAKKAVYYEGV</sequence>
<reference evidence="1" key="1">
    <citation type="submission" date="2021-01" db="EMBL/GenBank/DDBJ databases">
        <title>Complete genome sequence of Clostridiales bacterium R-7.</title>
        <authorList>
            <person name="Mahoney-Kurpe S.C."/>
            <person name="Palevich N."/>
            <person name="Koike S."/>
            <person name="Moon C.D."/>
            <person name="Attwood G.T."/>
        </authorList>
    </citation>
    <scope>NUCLEOTIDE SEQUENCE</scope>
    <source>
        <strain evidence="1">R-7</strain>
    </source>
</reference>
<keyword evidence="2" id="KW-1185">Reference proteome</keyword>
<protein>
    <submittedName>
        <fullName evidence="1">VanW family protein</fullName>
    </submittedName>
</protein>
<dbReference type="EMBL" id="CP068393">
    <property type="protein sequence ID" value="QUC66414.1"/>
    <property type="molecule type" value="Genomic_DNA"/>
</dbReference>
<organism evidence="1 2">
    <name type="scientific">Aristaeella hokkaidonensis</name>
    <dbReference type="NCBI Taxonomy" id="3046382"/>
    <lineage>
        <taxon>Bacteria</taxon>
        <taxon>Bacillati</taxon>
        <taxon>Bacillota</taxon>
        <taxon>Clostridia</taxon>
        <taxon>Eubacteriales</taxon>
        <taxon>Aristaeellaceae</taxon>
        <taxon>Aristaeella</taxon>
    </lineage>
</organism>
<gene>
    <name evidence="1" type="ORF">JYE49_11160</name>
</gene>
<dbReference type="Proteomes" id="UP000682782">
    <property type="component" value="Chromosome"/>
</dbReference>